<sequence length="246" mass="26694">MNSWVIAALAGVALYLVARVLKRATARPATAASFPDAGDTAAAPEAHPPSVPAAAPEWKLADQPELASIDRVELMATVSIPARQHDMTAMLVERGALDRHVRDANERLLPESTNLVISVPLRKIPIDLIPALAENPVDNLQISAYVSWGERGYIHGAYGNIAHLEQAFAAWLDAPPGWQGVAQERGAFIEGTFFTGDVLLHVERGYMDSSVSVDVVSREALRRDVRRQLAELRAHLQASLSRETDG</sequence>
<proteinExistence type="predicted"/>
<dbReference type="AlphaFoldDB" id="A0A107ARX9"/>
<comment type="caution">
    <text evidence="2">The sequence shown here is derived from an EMBL/GenBank/DDBJ whole genome shotgun (WGS) entry which is preliminary data.</text>
</comment>
<evidence type="ECO:0000256" key="1">
    <source>
        <dbReference type="SAM" id="MobiDB-lite"/>
    </source>
</evidence>
<dbReference type="RefSeq" id="WP_060150159.1">
    <property type="nucleotide sequence ID" value="NZ_LPGD01000098.1"/>
</dbReference>
<gene>
    <name evidence="2" type="ORF">WT44_11950</name>
</gene>
<feature type="region of interest" description="Disordered" evidence="1">
    <location>
        <begin position="29"/>
        <end position="55"/>
    </location>
</feature>
<accession>A0A107ARX9</accession>
<dbReference type="EMBL" id="LPHB01000034">
    <property type="protein sequence ID" value="KWA64227.1"/>
    <property type="molecule type" value="Genomic_DNA"/>
</dbReference>
<evidence type="ECO:0000313" key="3">
    <source>
        <dbReference type="Proteomes" id="UP000068603"/>
    </source>
</evidence>
<evidence type="ECO:0000313" key="2">
    <source>
        <dbReference type="EMBL" id="KWA64227.1"/>
    </source>
</evidence>
<dbReference type="Proteomes" id="UP000068603">
    <property type="component" value="Unassembled WGS sequence"/>
</dbReference>
<reference evidence="2 3" key="1">
    <citation type="submission" date="2015-11" db="EMBL/GenBank/DDBJ databases">
        <title>Expanding the genomic diversity of Burkholderia species for the development of highly accurate diagnostics.</title>
        <authorList>
            <person name="Sahl J."/>
            <person name="Keim P."/>
            <person name="Wagner D."/>
        </authorList>
    </citation>
    <scope>NUCLEOTIDE SEQUENCE [LARGE SCALE GENOMIC DNA]</scope>
    <source>
        <strain evidence="2 3">MSMB1960WGS</strain>
    </source>
</reference>
<protein>
    <submittedName>
        <fullName evidence="2">Uncharacterized protein</fullName>
    </submittedName>
</protein>
<organism evidence="2">
    <name type="scientific">Burkholderia stagnalis</name>
    <dbReference type="NCBI Taxonomy" id="1503054"/>
    <lineage>
        <taxon>Bacteria</taxon>
        <taxon>Pseudomonadati</taxon>
        <taxon>Pseudomonadota</taxon>
        <taxon>Betaproteobacteria</taxon>
        <taxon>Burkholderiales</taxon>
        <taxon>Burkholderiaceae</taxon>
        <taxon>Burkholderia</taxon>
        <taxon>Burkholderia cepacia complex</taxon>
    </lineage>
</organism>
<name>A0A107ARX9_9BURK</name>